<dbReference type="Gene3D" id="3.10.450.530">
    <property type="entry name" value="Ribonuclease toxin, BrnT, of type II toxin-antitoxin system"/>
    <property type="match status" value="1"/>
</dbReference>
<dbReference type="EMBL" id="JBHLYQ010000082">
    <property type="protein sequence ID" value="MFC0082243.1"/>
    <property type="molecule type" value="Genomic_DNA"/>
</dbReference>
<dbReference type="InterPro" id="IPR038573">
    <property type="entry name" value="BrnT_sf"/>
</dbReference>
<reference evidence="1 2" key="1">
    <citation type="submission" date="2024-09" db="EMBL/GenBank/DDBJ databases">
        <authorList>
            <person name="Sun Q."/>
            <person name="Mori K."/>
        </authorList>
    </citation>
    <scope>NUCLEOTIDE SEQUENCE [LARGE SCALE GENOMIC DNA]</scope>
    <source>
        <strain evidence="1 2">JCM 15389</strain>
    </source>
</reference>
<evidence type="ECO:0000313" key="1">
    <source>
        <dbReference type="EMBL" id="MFC0082243.1"/>
    </source>
</evidence>
<keyword evidence="2" id="KW-1185">Reference proteome</keyword>
<protein>
    <submittedName>
        <fullName evidence="1">BrnT family toxin</fullName>
    </submittedName>
</protein>
<dbReference type="Proteomes" id="UP001589788">
    <property type="component" value="Unassembled WGS sequence"/>
</dbReference>
<organism evidence="1 2">
    <name type="scientific">Aciditerrimonas ferrireducens</name>
    <dbReference type="NCBI Taxonomy" id="667306"/>
    <lineage>
        <taxon>Bacteria</taxon>
        <taxon>Bacillati</taxon>
        <taxon>Actinomycetota</taxon>
        <taxon>Acidimicrobiia</taxon>
        <taxon>Acidimicrobiales</taxon>
        <taxon>Acidimicrobiaceae</taxon>
        <taxon>Aciditerrimonas</taxon>
    </lineage>
</organism>
<dbReference type="Pfam" id="PF04365">
    <property type="entry name" value="BrnT_toxin"/>
    <property type="match status" value="1"/>
</dbReference>
<evidence type="ECO:0000313" key="2">
    <source>
        <dbReference type="Proteomes" id="UP001589788"/>
    </source>
</evidence>
<dbReference type="InterPro" id="IPR007460">
    <property type="entry name" value="BrnT_toxin"/>
</dbReference>
<gene>
    <name evidence="1" type="ORF">ACFFRE_08805</name>
</gene>
<accession>A0ABV6C4N7</accession>
<dbReference type="RefSeq" id="WP_377789754.1">
    <property type="nucleotide sequence ID" value="NZ_JBHLYQ010000082.1"/>
</dbReference>
<name>A0ABV6C4N7_9ACTN</name>
<sequence>MEFEFDPEKSARNKLKHGIDFLQAQELWEDADRVEVPARTVGEPRWLVVARVDGVHWSAVVTYRGTRVRIISVRRSRSEEVKIYEEDEH</sequence>
<comment type="caution">
    <text evidence="1">The sequence shown here is derived from an EMBL/GenBank/DDBJ whole genome shotgun (WGS) entry which is preliminary data.</text>
</comment>
<proteinExistence type="predicted"/>